<evidence type="ECO:0000313" key="9">
    <source>
        <dbReference type="EMBL" id="SEW01221.1"/>
    </source>
</evidence>
<feature type="domain" description="MacB-like periplasmic core" evidence="8">
    <location>
        <begin position="20"/>
        <end position="240"/>
    </location>
</feature>
<protein>
    <submittedName>
        <fullName evidence="9">Putative ABC transport system permease protein</fullName>
    </submittedName>
</protein>
<dbReference type="PANTHER" id="PTHR30572">
    <property type="entry name" value="MEMBRANE COMPONENT OF TRANSPORTER-RELATED"/>
    <property type="match status" value="1"/>
</dbReference>
<evidence type="ECO:0000313" key="10">
    <source>
        <dbReference type="Proteomes" id="UP000199437"/>
    </source>
</evidence>
<keyword evidence="3 6" id="KW-0812">Transmembrane</keyword>
<comment type="subcellular location">
    <subcellularLocation>
        <location evidence="1">Cell membrane</location>
        <topology evidence="1">Multi-pass membrane protein</topology>
    </subcellularLocation>
</comment>
<feature type="transmembrane region" description="Helical" evidence="6">
    <location>
        <begin position="285"/>
        <end position="307"/>
    </location>
</feature>
<evidence type="ECO:0000259" key="7">
    <source>
        <dbReference type="Pfam" id="PF02687"/>
    </source>
</evidence>
<evidence type="ECO:0000259" key="8">
    <source>
        <dbReference type="Pfam" id="PF12704"/>
    </source>
</evidence>
<dbReference type="EMBL" id="FOIR01000001">
    <property type="protein sequence ID" value="SEW01221.1"/>
    <property type="molecule type" value="Genomic_DNA"/>
</dbReference>
<dbReference type="AlphaFoldDB" id="A0A1I0NIE5"/>
<feature type="transmembrane region" description="Helical" evidence="6">
    <location>
        <begin position="764"/>
        <end position="784"/>
    </location>
</feature>
<gene>
    <name evidence="9" type="ORF">SAMN05216290_1227</name>
</gene>
<keyword evidence="2" id="KW-1003">Cell membrane</keyword>
<feature type="transmembrane region" description="Helical" evidence="6">
    <location>
        <begin position="379"/>
        <end position="403"/>
    </location>
</feature>
<keyword evidence="10" id="KW-1185">Reference proteome</keyword>
<feature type="domain" description="MacB-like periplasmic core" evidence="8">
    <location>
        <begin position="437"/>
        <end position="623"/>
    </location>
</feature>
<dbReference type="InterPro" id="IPR025857">
    <property type="entry name" value="MacB_PCD"/>
</dbReference>
<reference evidence="10" key="1">
    <citation type="submission" date="2016-10" db="EMBL/GenBank/DDBJ databases">
        <authorList>
            <person name="Varghese N."/>
            <person name="Submissions S."/>
        </authorList>
    </citation>
    <scope>NUCLEOTIDE SEQUENCE [LARGE SCALE GENOMIC DNA]</scope>
    <source>
        <strain evidence="10">CGMCC 1.12402</strain>
    </source>
</reference>
<evidence type="ECO:0000256" key="6">
    <source>
        <dbReference type="SAM" id="Phobius"/>
    </source>
</evidence>
<dbReference type="PANTHER" id="PTHR30572:SF18">
    <property type="entry name" value="ABC-TYPE MACROLIDE FAMILY EXPORT SYSTEM PERMEASE COMPONENT 2"/>
    <property type="match status" value="1"/>
</dbReference>
<evidence type="ECO:0000256" key="2">
    <source>
        <dbReference type="ARBA" id="ARBA00022475"/>
    </source>
</evidence>
<feature type="transmembrane region" description="Helical" evidence="6">
    <location>
        <begin position="21"/>
        <end position="41"/>
    </location>
</feature>
<evidence type="ECO:0000256" key="3">
    <source>
        <dbReference type="ARBA" id="ARBA00022692"/>
    </source>
</evidence>
<dbReference type="GeneID" id="99985959"/>
<dbReference type="GO" id="GO:0005886">
    <property type="term" value="C:plasma membrane"/>
    <property type="evidence" value="ECO:0007669"/>
    <property type="project" value="UniProtKB-SubCell"/>
</dbReference>
<evidence type="ECO:0000256" key="4">
    <source>
        <dbReference type="ARBA" id="ARBA00022989"/>
    </source>
</evidence>
<dbReference type="InterPro" id="IPR003838">
    <property type="entry name" value="ABC3_permease_C"/>
</dbReference>
<dbReference type="OrthoDB" id="5933722at2"/>
<evidence type="ECO:0000256" key="1">
    <source>
        <dbReference type="ARBA" id="ARBA00004651"/>
    </source>
</evidence>
<accession>A0A1I0NIE5</accession>
<dbReference type="InterPro" id="IPR050250">
    <property type="entry name" value="Macrolide_Exporter_MacB"/>
</dbReference>
<keyword evidence="4 6" id="KW-1133">Transmembrane helix</keyword>
<feature type="domain" description="ABC3 transporter permease C-terminal" evidence="7">
    <location>
        <begin position="681"/>
        <end position="794"/>
    </location>
</feature>
<feature type="transmembrane region" description="Helical" evidence="6">
    <location>
        <begin position="341"/>
        <end position="359"/>
    </location>
</feature>
<evidence type="ECO:0000256" key="5">
    <source>
        <dbReference type="ARBA" id="ARBA00023136"/>
    </source>
</evidence>
<feature type="transmembrane region" description="Helical" evidence="6">
    <location>
        <begin position="424"/>
        <end position="448"/>
    </location>
</feature>
<keyword evidence="5 6" id="KW-0472">Membrane</keyword>
<feature type="transmembrane region" description="Helical" evidence="6">
    <location>
        <begin position="678"/>
        <end position="703"/>
    </location>
</feature>
<dbReference type="GO" id="GO:0022857">
    <property type="term" value="F:transmembrane transporter activity"/>
    <property type="evidence" value="ECO:0007669"/>
    <property type="project" value="TreeGrafter"/>
</dbReference>
<dbReference type="STRING" id="1267423.SAMN05216290_1227"/>
<dbReference type="Proteomes" id="UP000199437">
    <property type="component" value="Unassembled WGS sequence"/>
</dbReference>
<feature type="domain" description="ABC3 transporter permease C-terminal" evidence="7">
    <location>
        <begin position="291"/>
        <end position="405"/>
    </location>
</feature>
<dbReference type="RefSeq" id="WP_090257628.1">
    <property type="nucleotide sequence ID" value="NZ_FOIR01000001.1"/>
</dbReference>
<proteinExistence type="predicted"/>
<dbReference type="Pfam" id="PF12704">
    <property type="entry name" value="MacB_PCD"/>
    <property type="match status" value="2"/>
</dbReference>
<name>A0A1I0NIE5_9BACT</name>
<dbReference type="Pfam" id="PF02687">
    <property type="entry name" value="FtsX"/>
    <property type="match status" value="2"/>
</dbReference>
<feature type="transmembrane region" description="Helical" evidence="6">
    <location>
        <begin position="734"/>
        <end position="758"/>
    </location>
</feature>
<organism evidence="9 10">
    <name type="scientific">Roseivirga pacifica</name>
    <dbReference type="NCBI Taxonomy" id="1267423"/>
    <lineage>
        <taxon>Bacteria</taxon>
        <taxon>Pseudomonadati</taxon>
        <taxon>Bacteroidota</taxon>
        <taxon>Cytophagia</taxon>
        <taxon>Cytophagales</taxon>
        <taxon>Roseivirgaceae</taxon>
        <taxon>Roseivirga</taxon>
    </lineage>
</organism>
<sequence>MVKNYLKVALRSLLKNRVFSFINIAGLALGIAASLLILQYVNYELSYEDFNKNAERVYRLKTNRYDKGELSTEWAAGVVSIGPILHENLPQVVEYARLSGTSGVMSREDIEFKEEKMYFSSPGVIELMDLKILHGEAKESLNSLYTIVVSETAAKKYFGKVEVVGETLYFNKNRPVKIGAVFQDLPANTHFKFDILVSWPTAAQGREEEMNMVWYWDGYFNYIMLEEGVDPVAFEKQVNEFVADRWGDEMREGESWMDFELQALSDIHLYSNYMLEAEVNGDGDAVFALLFISFFIIVIAWVNYINLATAKSMERAKEVGLRKVLGSQKGQLIRQFLTESILVNLFAVALAFALVLLVLPAFAKLAEQPTSFELFTQQGFWLGLISLFVLGTLLSGLYPAFVLSSFKPVQTLKGNFVTSSKGGLLRRGLVIFQFIASIALIIGTYTVYEQISFMRNQQLGVNIDQTLVLNGPSVRDSTYQEKLSAFTDVMKADANVENVVVSTGVPGRAVGWNAGGIRLESAPETDGKQYRVLGVGYDFVEAYGLEVVAGRSFSKNFGNEEANILFTEKALKQLGFDNPEDGLGKRVSFWGDVYTVIGVLEDYHHESLKEDYDHVIYRLIPNASNFYSVKFNGANTQAVVNLAQEKWMQFFPGNPFEYFFLDDAFNEQYKADQRFGTVFTIFSGLAIFVACMGLFGLASFMVAKRTKEIGIRKVLGATVPNILRILSTDFMKPILVAIIIAIPLAYYAMDMWLAGFAFRIAMSWYIFALPAVLVTIVALLTVSVQTSSAARANPVKSLRYE</sequence>